<feature type="region of interest" description="Disordered" evidence="1">
    <location>
        <begin position="1"/>
        <end position="27"/>
    </location>
</feature>
<reference evidence="2 3" key="1">
    <citation type="submission" date="2017-11" db="EMBL/GenBank/DDBJ databases">
        <title>De-novo sequencing of pomegranate (Punica granatum L.) genome.</title>
        <authorList>
            <person name="Akparov Z."/>
            <person name="Amiraslanov A."/>
            <person name="Hajiyeva S."/>
            <person name="Abbasov M."/>
            <person name="Kaur K."/>
            <person name="Hamwieh A."/>
            <person name="Solovyev V."/>
            <person name="Salamov A."/>
            <person name="Braich B."/>
            <person name="Kosarev P."/>
            <person name="Mahmoud A."/>
            <person name="Hajiyev E."/>
            <person name="Babayeva S."/>
            <person name="Izzatullayeva V."/>
            <person name="Mammadov A."/>
            <person name="Mammadov A."/>
            <person name="Sharifova S."/>
            <person name="Ojaghi J."/>
            <person name="Eynullazada K."/>
            <person name="Bayramov B."/>
            <person name="Abdulazimova A."/>
            <person name="Shahmuradov I."/>
        </authorList>
    </citation>
    <scope>NUCLEOTIDE SEQUENCE [LARGE SCALE GENOMIC DNA]</scope>
    <source>
        <strain evidence="3">cv. AG2017</strain>
        <tissue evidence="2">Leaf</tissue>
    </source>
</reference>
<dbReference type="Proteomes" id="UP000233551">
    <property type="component" value="Unassembled WGS sequence"/>
</dbReference>
<sequence length="27" mass="2857">YPNSNQGLVPDGKPANEFGLSNKPANK</sequence>
<feature type="non-terminal residue" evidence="2">
    <location>
        <position position="27"/>
    </location>
</feature>
<accession>A0A2I0HFX7</accession>
<evidence type="ECO:0000313" key="2">
    <source>
        <dbReference type="EMBL" id="PKI26274.1"/>
    </source>
</evidence>
<name>A0A2I0HFX7_PUNGR</name>
<comment type="caution">
    <text evidence="2">The sequence shown here is derived from an EMBL/GenBank/DDBJ whole genome shotgun (WGS) entry which is preliminary data.</text>
</comment>
<evidence type="ECO:0000313" key="3">
    <source>
        <dbReference type="Proteomes" id="UP000233551"/>
    </source>
</evidence>
<dbReference type="EMBL" id="PGOL01033262">
    <property type="protein sequence ID" value="PKI26274.1"/>
    <property type="molecule type" value="Genomic_DNA"/>
</dbReference>
<keyword evidence="3" id="KW-1185">Reference proteome</keyword>
<dbReference type="AlphaFoldDB" id="A0A2I0HFX7"/>
<evidence type="ECO:0000256" key="1">
    <source>
        <dbReference type="SAM" id="MobiDB-lite"/>
    </source>
</evidence>
<organism evidence="2 3">
    <name type="scientific">Punica granatum</name>
    <name type="common">Pomegranate</name>
    <dbReference type="NCBI Taxonomy" id="22663"/>
    <lineage>
        <taxon>Eukaryota</taxon>
        <taxon>Viridiplantae</taxon>
        <taxon>Streptophyta</taxon>
        <taxon>Embryophyta</taxon>
        <taxon>Tracheophyta</taxon>
        <taxon>Spermatophyta</taxon>
        <taxon>Magnoliopsida</taxon>
        <taxon>eudicotyledons</taxon>
        <taxon>Gunneridae</taxon>
        <taxon>Pentapetalae</taxon>
        <taxon>rosids</taxon>
        <taxon>malvids</taxon>
        <taxon>Myrtales</taxon>
        <taxon>Lythraceae</taxon>
        <taxon>Punica</taxon>
    </lineage>
</organism>
<feature type="non-terminal residue" evidence="2">
    <location>
        <position position="1"/>
    </location>
</feature>
<protein>
    <submittedName>
        <fullName evidence="2">Uncharacterized protein</fullName>
    </submittedName>
</protein>
<proteinExistence type="predicted"/>
<gene>
    <name evidence="2" type="ORF">CRG98_049037</name>
</gene>